<dbReference type="PANTHER" id="PTHR12592">
    <property type="entry name" value="ATP-DEPENDENT (S)-NAD(P)H-HYDRATE DEHYDRATASE FAMILY MEMBER"/>
    <property type="match status" value="1"/>
</dbReference>
<feature type="binding site" evidence="7">
    <location>
        <begin position="246"/>
        <end position="255"/>
    </location>
    <ligand>
        <name>ATP</name>
        <dbReference type="ChEBI" id="CHEBI:30616"/>
    </ligand>
</feature>
<evidence type="ECO:0000256" key="5">
    <source>
        <dbReference type="ARBA" id="ARBA00023239"/>
    </source>
</evidence>
<organism evidence="10 11">
    <name type="scientific">Loxostege sticticalis</name>
    <name type="common">Beet webworm moth</name>
    <dbReference type="NCBI Taxonomy" id="481309"/>
    <lineage>
        <taxon>Eukaryota</taxon>
        <taxon>Metazoa</taxon>
        <taxon>Ecdysozoa</taxon>
        <taxon>Arthropoda</taxon>
        <taxon>Hexapoda</taxon>
        <taxon>Insecta</taxon>
        <taxon>Pterygota</taxon>
        <taxon>Neoptera</taxon>
        <taxon>Endopterygota</taxon>
        <taxon>Lepidoptera</taxon>
        <taxon>Glossata</taxon>
        <taxon>Ditrysia</taxon>
        <taxon>Pyraloidea</taxon>
        <taxon>Crambidae</taxon>
        <taxon>Pyraustinae</taxon>
        <taxon>Loxostege</taxon>
    </lineage>
</organism>
<dbReference type="GO" id="GO:0046496">
    <property type="term" value="P:nicotinamide nucleotide metabolic process"/>
    <property type="evidence" value="ECO:0007669"/>
    <property type="project" value="UniProtKB-UniRule"/>
</dbReference>
<keyword evidence="8" id="KW-0732">Signal</keyword>
<dbReference type="PROSITE" id="PS51383">
    <property type="entry name" value="YJEF_C_3"/>
    <property type="match status" value="1"/>
</dbReference>
<dbReference type="Pfam" id="PF01256">
    <property type="entry name" value="Carb_kinase"/>
    <property type="match status" value="1"/>
</dbReference>
<evidence type="ECO:0000313" key="11">
    <source>
        <dbReference type="Proteomes" id="UP001549921"/>
    </source>
</evidence>
<dbReference type="Proteomes" id="UP001549921">
    <property type="component" value="Unassembled WGS sequence"/>
</dbReference>
<gene>
    <name evidence="10" type="ORF">ABMA28_006443</name>
</gene>
<dbReference type="InterPro" id="IPR029056">
    <property type="entry name" value="Ribokinase-like"/>
</dbReference>
<feature type="binding site" evidence="7">
    <location>
        <position position="138"/>
    </location>
    <ligand>
        <name>(6S)-NADPHX</name>
        <dbReference type="ChEBI" id="CHEBI:64076"/>
    </ligand>
</feature>
<dbReference type="EC" id="4.2.1.93" evidence="7"/>
<comment type="caution">
    <text evidence="10">The sequence shown here is derived from an EMBL/GenBank/DDBJ whole genome shotgun (WGS) entry which is preliminary data.</text>
</comment>
<feature type="signal peptide" evidence="8">
    <location>
        <begin position="1"/>
        <end position="23"/>
    </location>
</feature>
<dbReference type="EMBL" id="JBEDNZ010000019">
    <property type="protein sequence ID" value="KAL0820600.1"/>
    <property type="molecule type" value="Genomic_DNA"/>
</dbReference>
<dbReference type="AlphaFoldDB" id="A0ABD0SL84"/>
<accession>A0ABD0SL84</accession>
<dbReference type="GO" id="GO:0047453">
    <property type="term" value="F:ATP-dependent NAD(P)H-hydrate dehydratase activity"/>
    <property type="evidence" value="ECO:0007669"/>
    <property type="project" value="UniProtKB-UniRule"/>
</dbReference>
<evidence type="ECO:0000256" key="7">
    <source>
        <dbReference type="HAMAP-Rule" id="MF_03157"/>
    </source>
</evidence>
<sequence>MYCVGWIFTCFICLSLQVYLTFGLLKDECLEEGILSNEKLISLSKRIVPDLYGTSKGDSGKIAVIGGSLEYSGAPYFGALAALRVGADLVYVITTEKAAPVVKSYSPDLIVYPFLSRNYATKINELLQKFDVIVIGPGAGREDEQVKLILDIIQTCKILKKPLVLDADALFAVTKNISVLSGYPAPGVILTPNKRESAKLNSAVNNNTDGHWHRYWGENVSVLVKGQEDTCYSSVVKFRWALVGGGSARRAAGQGDILAGALGTFYNWALKANLCENEQSTQLAQSVAMFAASTLTRTCNLQAFKENGRNMIGSDMLKKIPSAFSEVFNKT</sequence>
<dbReference type="PANTHER" id="PTHR12592:SF0">
    <property type="entry name" value="ATP-DEPENDENT (S)-NAD(P)H-HYDRATE DEHYDRATASE"/>
    <property type="match status" value="1"/>
</dbReference>
<keyword evidence="7" id="KW-0597">Phosphoprotein</keyword>
<evidence type="ECO:0000313" key="10">
    <source>
        <dbReference type="EMBL" id="KAL0820600.1"/>
    </source>
</evidence>
<keyword evidence="4 7" id="KW-0520">NAD</keyword>
<comment type="catalytic activity">
    <reaction evidence="7">
        <text>(6S)-NADHX + ATP = ADP + phosphate + NADH + H(+)</text>
        <dbReference type="Rhea" id="RHEA:19017"/>
        <dbReference type="ChEBI" id="CHEBI:15378"/>
        <dbReference type="ChEBI" id="CHEBI:30616"/>
        <dbReference type="ChEBI" id="CHEBI:43474"/>
        <dbReference type="ChEBI" id="CHEBI:57945"/>
        <dbReference type="ChEBI" id="CHEBI:64074"/>
        <dbReference type="ChEBI" id="CHEBI:456216"/>
        <dbReference type="EC" id="4.2.1.93"/>
    </reaction>
</comment>
<name>A0ABD0SL84_LOXSC</name>
<keyword evidence="3" id="KW-0521">NADP</keyword>
<dbReference type="HAMAP" id="MF_01965">
    <property type="entry name" value="NADHX_dehydratase"/>
    <property type="match status" value="1"/>
</dbReference>
<evidence type="ECO:0000259" key="9">
    <source>
        <dbReference type="PROSITE" id="PS51383"/>
    </source>
</evidence>
<feature type="chain" id="PRO_5044873713" description="ATP-dependent (S)-NAD(P)H-hydrate dehydratase" evidence="8">
    <location>
        <begin position="24"/>
        <end position="331"/>
    </location>
</feature>
<evidence type="ECO:0000256" key="3">
    <source>
        <dbReference type="ARBA" id="ARBA00022857"/>
    </source>
</evidence>
<dbReference type="Gene3D" id="3.40.1190.20">
    <property type="match status" value="1"/>
</dbReference>
<dbReference type="CDD" id="cd01171">
    <property type="entry name" value="YXKO-related"/>
    <property type="match status" value="1"/>
</dbReference>
<dbReference type="GO" id="GO:0005524">
    <property type="term" value="F:ATP binding"/>
    <property type="evidence" value="ECO:0007669"/>
    <property type="project" value="UniProtKB-KW"/>
</dbReference>
<keyword evidence="2 7" id="KW-0067">ATP-binding</keyword>
<keyword evidence="5 7" id="KW-0456">Lyase</keyword>
<evidence type="ECO:0000256" key="4">
    <source>
        <dbReference type="ARBA" id="ARBA00023027"/>
    </source>
</evidence>
<comment type="function">
    <text evidence="7">Catalyzes the dehydration of the S-form of NAD(P)HX at the expense of ATP, which is converted to ADP. Together with NAD(P)HX epimerase, which catalyzes the epimerization of the S- and R-forms, the enzyme allows the repair of both epimers of NAD(P)HX, a damaged form of NAD(P)H that is a result of enzymatic or heat-dependent hydration.</text>
</comment>
<comment type="caution">
    <text evidence="7">Lacks conserved residue(s) required for the propagation of feature annotation.</text>
</comment>
<dbReference type="InterPro" id="IPR000631">
    <property type="entry name" value="CARKD"/>
</dbReference>
<protein>
    <recommendedName>
        <fullName evidence="7">ATP-dependent (S)-NAD(P)H-hydrate dehydratase</fullName>
        <ecNumber evidence="7">4.2.1.93</ecNumber>
    </recommendedName>
    <alternativeName>
        <fullName evidence="7">ATP-dependent NAD(P)HX dehydratase</fullName>
    </alternativeName>
</protein>
<feature type="binding site" evidence="7">
    <location>
        <begin position="193"/>
        <end position="199"/>
    </location>
    <ligand>
        <name>(6S)-NADPHX</name>
        <dbReference type="ChEBI" id="CHEBI:64076"/>
    </ligand>
</feature>
<evidence type="ECO:0000256" key="6">
    <source>
        <dbReference type="ARBA" id="ARBA00047472"/>
    </source>
</evidence>
<proteinExistence type="inferred from homology"/>
<comment type="cofactor">
    <cofactor evidence="7">
        <name>Mg(2+)</name>
        <dbReference type="ChEBI" id="CHEBI:18420"/>
    </cofactor>
</comment>
<reference evidence="10 11" key="1">
    <citation type="submission" date="2024-06" db="EMBL/GenBank/DDBJ databases">
        <title>A chromosome-level genome assembly of beet webworm, Loxostege sticticalis.</title>
        <authorList>
            <person name="Zhang Y."/>
        </authorList>
    </citation>
    <scope>NUCLEOTIDE SEQUENCE [LARGE SCALE GENOMIC DNA]</scope>
    <source>
        <strain evidence="10">AQ028</strain>
        <tissue evidence="10">Male pupae</tissue>
    </source>
</reference>
<evidence type="ECO:0000256" key="8">
    <source>
        <dbReference type="SAM" id="SignalP"/>
    </source>
</evidence>
<dbReference type="NCBIfam" id="TIGR00196">
    <property type="entry name" value="yjeF_cterm"/>
    <property type="match status" value="1"/>
</dbReference>
<comment type="similarity">
    <text evidence="7">Belongs to the NnrD/CARKD family.</text>
</comment>
<evidence type="ECO:0000256" key="2">
    <source>
        <dbReference type="ARBA" id="ARBA00022840"/>
    </source>
</evidence>
<comment type="catalytic activity">
    <reaction evidence="6 7">
        <text>(6S)-NADPHX + ATP = ADP + phosphate + NADPH + H(+)</text>
        <dbReference type="Rhea" id="RHEA:32231"/>
        <dbReference type="ChEBI" id="CHEBI:15378"/>
        <dbReference type="ChEBI" id="CHEBI:30616"/>
        <dbReference type="ChEBI" id="CHEBI:43474"/>
        <dbReference type="ChEBI" id="CHEBI:57783"/>
        <dbReference type="ChEBI" id="CHEBI:64076"/>
        <dbReference type="ChEBI" id="CHEBI:456216"/>
        <dbReference type="EC" id="4.2.1.93"/>
    </reaction>
</comment>
<feature type="domain" description="YjeF C-terminal" evidence="9">
    <location>
        <begin position="39"/>
        <end position="327"/>
    </location>
</feature>
<feature type="binding site" evidence="7">
    <location>
        <position position="256"/>
    </location>
    <ligand>
        <name>(6S)-NADPHX</name>
        <dbReference type="ChEBI" id="CHEBI:64076"/>
    </ligand>
</feature>
<evidence type="ECO:0000256" key="1">
    <source>
        <dbReference type="ARBA" id="ARBA00022741"/>
    </source>
</evidence>
<keyword evidence="1 7" id="KW-0547">Nucleotide-binding</keyword>
<dbReference type="SUPFAM" id="SSF53613">
    <property type="entry name" value="Ribokinase-like"/>
    <property type="match status" value="1"/>
</dbReference>